<proteinExistence type="predicted"/>
<dbReference type="GO" id="GO:0005524">
    <property type="term" value="F:ATP binding"/>
    <property type="evidence" value="ECO:0007669"/>
    <property type="project" value="UniProtKB-UniRule"/>
</dbReference>
<dbReference type="InterPro" id="IPR000719">
    <property type="entry name" value="Prot_kinase_dom"/>
</dbReference>
<dbReference type="SMART" id="SM00220">
    <property type="entry name" value="S_TKc"/>
    <property type="match status" value="1"/>
</dbReference>
<dbReference type="Gene3D" id="1.10.510.10">
    <property type="entry name" value="Transferase(Phosphotransferase) domain 1"/>
    <property type="match status" value="1"/>
</dbReference>
<dbReference type="EMBL" id="LKAJ01000008">
    <property type="protein sequence ID" value="KRG20808.1"/>
    <property type="molecule type" value="Genomic_DNA"/>
</dbReference>
<dbReference type="PROSITE" id="PS00107">
    <property type="entry name" value="PROTEIN_KINASE_ATP"/>
    <property type="match status" value="1"/>
</dbReference>
<evidence type="ECO:0000313" key="4">
    <source>
        <dbReference type="EMBL" id="MCS5711284.1"/>
    </source>
</evidence>
<dbReference type="AlphaFoldDB" id="A0A0Q9YXD8"/>
<keyword evidence="1" id="KW-0547">Nucleotide-binding</keyword>
<comment type="caution">
    <text evidence="3">The sequence shown here is derived from an EMBL/GenBank/DDBJ whole genome shotgun (WGS) entry which is preliminary data.</text>
</comment>
<dbReference type="SUPFAM" id="SSF56112">
    <property type="entry name" value="Protein kinase-like (PK-like)"/>
    <property type="match status" value="1"/>
</dbReference>
<organism evidence="3">
    <name type="scientific">Candidatus Berkiella aquae</name>
    <dbReference type="NCBI Taxonomy" id="295108"/>
    <lineage>
        <taxon>Bacteria</taxon>
        <taxon>Pseudomonadati</taxon>
        <taxon>Pseudomonadota</taxon>
        <taxon>Gammaproteobacteria</taxon>
        <taxon>Candidatus Berkiellales</taxon>
        <taxon>Candidatus Berkiellaceae</taxon>
        <taxon>Candidatus Berkiella</taxon>
    </lineage>
</organism>
<evidence type="ECO:0000259" key="2">
    <source>
        <dbReference type="PROSITE" id="PS50011"/>
    </source>
</evidence>
<evidence type="ECO:0000313" key="5">
    <source>
        <dbReference type="Proteomes" id="UP000051497"/>
    </source>
</evidence>
<name>A0A0Q9YXD8_9GAMM</name>
<dbReference type="Pfam" id="PF00069">
    <property type="entry name" value="Pkinase"/>
    <property type="match status" value="1"/>
</dbReference>
<keyword evidence="1" id="KW-0067">ATP-binding</keyword>
<dbReference type="InterPro" id="IPR017441">
    <property type="entry name" value="Protein_kinase_ATP_BS"/>
</dbReference>
<keyword evidence="5" id="KW-1185">Reference proteome</keyword>
<dbReference type="GO" id="GO:0004672">
    <property type="term" value="F:protein kinase activity"/>
    <property type="evidence" value="ECO:0007669"/>
    <property type="project" value="InterPro"/>
</dbReference>
<dbReference type="EMBL" id="LKAJ02000001">
    <property type="protein sequence ID" value="MCS5711284.1"/>
    <property type="molecule type" value="Genomic_DNA"/>
</dbReference>
<dbReference type="PANTHER" id="PTHR24347">
    <property type="entry name" value="SERINE/THREONINE-PROTEIN KINASE"/>
    <property type="match status" value="1"/>
</dbReference>
<reference evidence="4" key="3">
    <citation type="submission" date="2021-06" db="EMBL/GenBank/DDBJ databases">
        <title>Genomic Description and Analysis of Intracellular Bacteria, Candidatus Berkiella cookevillensis and Candidatus Berkiella aquae.</title>
        <authorList>
            <person name="Kidane D.T."/>
            <person name="Mehari Y.T."/>
            <person name="Rice F.C."/>
            <person name="Arivett B.A."/>
            <person name="Farone A.L."/>
            <person name="Berk S.G."/>
            <person name="Farone M.B."/>
        </authorList>
    </citation>
    <scope>NUCLEOTIDE SEQUENCE</scope>
    <source>
        <strain evidence="4">HT99</strain>
    </source>
</reference>
<keyword evidence="3" id="KW-0418">Kinase</keyword>
<dbReference type="InterPro" id="IPR011009">
    <property type="entry name" value="Kinase-like_dom_sf"/>
</dbReference>
<feature type="binding site" evidence="1">
    <location>
        <position position="73"/>
    </location>
    <ligand>
        <name>ATP</name>
        <dbReference type="ChEBI" id="CHEBI:30616"/>
    </ligand>
</feature>
<reference evidence="3" key="1">
    <citation type="submission" date="2015-09" db="EMBL/GenBank/DDBJ databases">
        <title>Draft Genome Sequences of Two Novel Amoeba-resistant Intranuclear Bacteria, Candidatus Berkiella cookevillensis and Candidatus Berkiella aquae.</title>
        <authorList>
            <person name="Mehari Y.T."/>
            <person name="Arivett B.A."/>
            <person name="Farone A.L."/>
            <person name="Gunderson J.H."/>
            <person name="Farone M.B."/>
        </authorList>
    </citation>
    <scope>NUCLEOTIDE SEQUENCE [LARGE SCALE GENOMIC DNA]</scope>
    <source>
        <strain evidence="3">HT99</strain>
    </source>
</reference>
<dbReference type="OrthoDB" id="9815836at2"/>
<dbReference type="PROSITE" id="PS50011">
    <property type="entry name" value="PROTEIN_KINASE_DOM"/>
    <property type="match status" value="1"/>
</dbReference>
<protein>
    <submittedName>
        <fullName evidence="3">Protein kinase domain protein</fullName>
    </submittedName>
</protein>
<dbReference type="RefSeq" id="WP_075066652.1">
    <property type="nucleotide sequence ID" value="NZ_LKAJ02000001.1"/>
</dbReference>
<dbReference type="STRING" id="295108.HT99x_02025"/>
<reference evidence="4" key="2">
    <citation type="journal article" date="2016" name="Genome Announc.">
        <title>Draft Genome Sequences of Two Novel Amoeba-Resistant Intranuclear Bacteria, 'Candidatus Berkiella cookevillensis' and 'Candidatus Berkiella aquae'.</title>
        <authorList>
            <person name="Mehari Y.T."/>
            <person name="Arivett B.A."/>
            <person name="Farone A.L."/>
            <person name="Gunderson J.H."/>
            <person name="Farone M.B."/>
        </authorList>
    </citation>
    <scope>NUCLEOTIDE SEQUENCE</scope>
    <source>
        <strain evidence="4">HT99</strain>
    </source>
</reference>
<sequence>MITSPKTNARAEELAKSKGYTLEHSKIINADNTYKTNMGTMAHAKRCPLGEGQNASIFLAQNLTTGEFLAVKKYDKSRAKESYHVDDTKQIEIEQTVLNILDMNRGTYKVNANELHVYMPYIDGVDLEKAKANEIGDFSDALRYAQLATEKLLKLHKANFIHADLHAGNVMICPQSKMLHFVDFEKCKYMEPETQELEIWGKPNFLPQRAYDKARPKNTSGGDPMIVPVNKETDRYGLGMTLYTMFSKVLGEGTLSIDNDGKIELKKIPNGMSKDTLNELVNNLHTLTRPGSGDLENIASVFKALKNSHAFQPLMQNNYLPSSIGSKTPSPQTVSNQQIIGTQAIGAKYHFTNDDPVIEQAKLMLEMGSKIVKFSVDDKKQLEKLQEMPFSTYFMWWRSDSNKVNLSENDKKAEYDATYNFVKELLLKNAKDEKTFYIGHWEGDWYLLPDYDASKNPSPERIQGMIDWLNVRQKAVDDARRDFGSKSLSKVYHYTEVNRVRDAMDKGMNRLVNSVIPKTNVDCVSYSSYDVQYESQNTINKSIKYIEEKLLPKPGINGPRVFVGEFGAPARDVNFDPIKHEEVNRKIAVKFLKSGVPYILYWQMYNNEIEKNQQAGFWLVNDKNQKQPLYNTFKGLYKAQEGFKNVREQSISWLENMEYGKKEKMRM</sequence>
<evidence type="ECO:0000313" key="3">
    <source>
        <dbReference type="EMBL" id="KRG20808.1"/>
    </source>
</evidence>
<accession>A0A0Q9YXD8</accession>
<dbReference type="Gene3D" id="3.30.200.20">
    <property type="entry name" value="Phosphorylase Kinase, domain 1"/>
    <property type="match status" value="1"/>
</dbReference>
<feature type="domain" description="Protein kinase" evidence="2">
    <location>
        <begin position="43"/>
        <end position="391"/>
    </location>
</feature>
<dbReference type="Proteomes" id="UP000051497">
    <property type="component" value="Unassembled WGS sequence"/>
</dbReference>
<keyword evidence="3" id="KW-0808">Transferase</keyword>
<gene>
    <name evidence="4" type="ORF">HT99x_007545</name>
    <name evidence="3" type="ORF">HT99x_02025</name>
</gene>
<evidence type="ECO:0000256" key="1">
    <source>
        <dbReference type="PROSITE-ProRule" id="PRU10141"/>
    </source>
</evidence>